<accession>A0ABV2E865</accession>
<evidence type="ECO:0000256" key="2">
    <source>
        <dbReference type="ARBA" id="ARBA00022448"/>
    </source>
</evidence>
<comment type="similarity">
    <text evidence="11 14">Belongs to the fluoride channel Fluc/FEX (TC 1.A.43) family.</text>
</comment>
<sequence>MISLMLVGTGGFFGAIARYAISRRWNRDGSLKIPAGTLFVNLSGSFLIGLLTGAGVGGMVMFLFGVGFFGAFTTFSTLNYEVLQLHLKKHKKELLIYMLFTYGGGLLFVYLGFLTGGIFTL</sequence>
<evidence type="ECO:0000256" key="3">
    <source>
        <dbReference type="ARBA" id="ARBA00022475"/>
    </source>
</evidence>
<evidence type="ECO:0000256" key="13">
    <source>
        <dbReference type="ARBA" id="ARBA00049940"/>
    </source>
</evidence>
<name>A0ABV2E865_9STAP</name>
<keyword evidence="8 14" id="KW-0406">Ion transport</keyword>
<dbReference type="PANTHER" id="PTHR28259">
    <property type="entry name" value="FLUORIDE EXPORT PROTEIN 1-RELATED"/>
    <property type="match status" value="1"/>
</dbReference>
<evidence type="ECO:0000256" key="14">
    <source>
        <dbReference type="HAMAP-Rule" id="MF_00454"/>
    </source>
</evidence>
<dbReference type="InterPro" id="IPR003691">
    <property type="entry name" value="FluC"/>
</dbReference>
<protein>
    <recommendedName>
        <fullName evidence="14">Fluoride-specific ion channel FluC</fullName>
    </recommendedName>
</protein>
<dbReference type="EMBL" id="JBDZDV010000002">
    <property type="protein sequence ID" value="MET3110608.1"/>
    <property type="molecule type" value="Genomic_DNA"/>
</dbReference>
<keyword evidence="5 14" id="KW-0479">Metal-binding</keyword>
<evidence type="ECO:0000256" key="1">
    <source>
        <dbReference type="ARBA" id="ARBA00004651"/>
    </source>
</evidence>
<keyword evidence="10 14" id="KW-0407">Ion channel</keyword>
<evidence type="ECO:0000256" key="5">
    <source>
        <dbReference type="ARBA" id="ARBA00022723"/>
    </source>
</evidence>
<evidence type="ECO:0000256" key="10">
    <source>
        <dbReference type="ARBA" id="ARBA00023303"/>
    </source>
</evidence>
<comment type="caution">
    <text evidence="14">Lacks conserved residue(s) required for the propagation of feature annotation.</text>
</comment>
<evidence type="ECO:0000256" key="9">
    <source>
        <dbReference type="ARBA" id="ARBA00023136"/>
    </source>
</evidence>
<dbReference type="RefSeq" id="WP_230821496.1">
    <property type="nucleotide sequence ID" value="NZ_JAJNCU010000003.1"/>
</dbReference>
<comment type="function">
    <text evidence="13 14">Fluoride-specific ion channel. Important for reducing fluoride concentration in the cell, thus reducing its toxicity.</text>
</comment>
<feature type="binding site" evidence="14">
    <location>
        <position position="70"/>
    </location>
    <ligand>
        <name>Na(+)</name>
        <dbReference type="ChEBI" id="CHEBI:29101"/>
        <note>structural</note>
    </ligand>
</feature>
<comment type="subcellular location">
    <subcellularLocation>
        <location evidence="1 14">Cell membrane</location>
        <topology evidence="1 14">Multi-pass membrane protein</topology>
    </subcellularLocation>
</comment>
<evidence type="ECO:0000313" key="15">
    <source>
        <dbReference type="EMBL" id="MET3110608.1"/>
    </source>
</evidence>
<evidence type="ECO:0000256" key="8">
    <source>
        <dbReference type="ARBA" id="ARBA00023065"/>
    </source>
</evidence>
<dbReference type="Pfam" id="PF02537">
    <property type="entry name" value="CRCB"/>
    <property type="match status" value="1"/>
</dbReference>
<evidence type="ECO:0000256" key="7">
    <source>
        <dbReference type="ARBA" id="ARBA00023053"/>
    </source>
</evidence>
<keyword evidence="7 14" id="KW-0915">Sodium</keyword>
<comment type="catalytic activity">
    <reaction evidence="12">
        <text>fluoride(in) = fluoride(out)</text>
        <dbReference type="Rhea" id="RHEA:76159"/>
        <dbReference type="ChEBI" id="CHEBI:17051"/>
    </reaction>
    <physiologicalReaction direction="left-to-right" evidence="12">
        <dbReference type="Rhea" id="RHEA:76160"/>
    </physiologicalReaction>
</comment>
<keyword evidence="9 14" id="KW-0472">Membrane</keyword>
<feature type="binding site" evidence="14">
    <location>
        <position position="73"/>
    </location>
    <ligand>
        <name>Na(+)</name>
        <dbReference type="ChEBI" id="CHEBI:29101"/>
        <note>structural</note>
    </ligand>
</feature>
<feature type="transmembrane region" description="Helical" evidence="14">
    <location>
        <begin position="46"/>
        <end position="73"/>
    </location>
</feature>
<reference evidence="15 16" key="1">
    <citation type="submission" date="2024-05" db="EMBL/GenBank/DDBJ databases">
        <title>Genomic Encyclopedia of Type Strains, Phase IV (KMG-IV): sequencing the most valuable type-strain genomes for metagenomic binning, comparative biology and taxonomic classification.</title>
        <authorList>
            <person name="Goeker M."/>
        </authorList>
    </citation>
    <scope>NUCLEOTIDE SEQUENCE [LARGE SCALE GENOMIC DNA]</scope>
    <source>
        <strain evidence="15 16">DSM 25286</strain>
    </source>
</reference>
<gene>
    <name evidence="14" type="primary">fluC</name>
    <name evidence="14" type="synonym">crcB</name>
    <name evidence="15" type="ORF">ABHD89_001010</name>
</gene>
<dbReference type="Proteomes" id="UP001549019">
    <property type="component" value="Unassembled WGS sequence"/>
</dbReference>
<evidence type="ECO:0000313" key="16">
    <source>
        <dbReference type="Proteomes" id="UP001549019"/>
    </source>
</evidence>
<evidence type="ECO:0000256" key="4">
    <source>
        <dbReference type="ARBA" id="ARBA00022692"/>
    </source>
</evidence>
<feature type="transmembrane region" description="Helical" evidence="14">
    <location>
        <begin position="94"/>
        <end position="119"/>
    </location>
</feature>
<keyword evidence="3 14" id="KW-1003">Cell membrane</keyword>
<organism evidence="15 16">
    <name type="scientific">Salinicoccus halitifaciens</name>
    <dbReference type="NCBI Taxonomy" id="1073415"/>
    <lineage>
        <taxon>Bacteria</taxon>
        <taxon>Bacillati</taxon>
        <taxon>Bacillota</taxon>
        <taxon>Bacilli</taxon>
        <taxon>Bacillales</taxon>
        <taxon>Staphylococcaceae</taxon>
        <taxon>Salinicoccus</taxon>
    </lineage>
</organism>
<comment type="caution">
    <text evidence="15">The sequence shown here is derived from an EMBL/GenBank/DDBJ whole genome shotgun (WGS) entry which is preliminary data.</text>
</comment>
<proteinExistence type="inferred from homology"/>
<dbReference type="PANTHER" id="PTHR28259:SF16">
    <property type="entry name" value="FLUORIDE-SPECIFIC ION CHANNEL FLUC 2"/>
    <property type="match status" value="1"/>
</dbReference>
<keyword evidence="2 14" id="KW-0813">Transport</keyword>
<evidence type="ECO:0000256" key="12">
    <source>
        <dbReference type="ARBA" id="ARBA00035585"/>
    </source>
</evidence>
<keyword evidence="6 14" id="KW-1133">Transmembrane helix</keyword>
<keyword evidence="16" id="KW-1185">Reference proteome</keyword>
<dbReference type="HAMAP" id="MF_00454">
    <property type="entry name" value="FluC"/>
    <property type="match status" value="1"/>
</dbReference>
<evidence type="ECO:0000256" key="11">
    <source>
        <dbReference type="ARBA" id="ARBA00035120"/>
    </source>
</evidence>
<keyword evidence="4 14" id="KW-0812">Transmembrane</keyword>
<comment type="activity regulation">
    <text evidence="14">Na(+) is not transported, but it plays an essential structural role and its presence is essential for fluoride channel function.</text>
</comment>
<evidence type="ECO:0000256" key="6">
    <source>
        <dbReference type="ARBA" id="ARBA00022989"/>
    </source>
</evidence>